<keyword evidence="2" id="KW-1185">Reference proteome</keyword>
<organism evidence="1 2">
    <name type="scientific">Puccinia striiformis f. sp. tritici</name>
    <dbReference type="NCBI Taxonomy" id="168172"/>
    <lineage>
        <taxon>Eukaryota</taxon>
        <taxon>Fungi</taxon>
        <taxon>Dikarya</taxon>
        <taxon>Basidiomycota</taxon>
        <taxon>Pucciniomycotina</taxon>
        <taxon>Pucciniomycetes</taxon>
        <taxon>Pucciniales</taxon>
        <taxon>Pucciniaceae</taxon>
        <taxon>Puccinia</taxon>
    </lineage>
</organism>
<comment type="caution">
    <text evidence="1">The sequence shown here is derived from an EMBL/GenBank/DDBJ whole genome shotgun (WGS) entry which is preliminary data.</text>
</comment>
<dbReference type="Proteomes" id="UP001060170">
    <property type="component" value="Chromosome 16"/>
</dbReference>
<evidence type="ECO:0000313" key="2">
    <source>
        <dbReference type="Proteomes" id="UP001060170"/>
    </source>
</evidence>
<reference evidence="2" key="2">
    <citation type="journal article" date="2018" name="Mol. Plant Microbe Interact.">
        <title>Genome sequence resources for the wheat stripe rust pathogen (Puccinia striiformis f. sp. tritici) and the barley stripe rust pathogen (Puccinia striiformis f. sp. hordei).</title>
        <authorList>
            <person name="Xia C."/>
            <person name="Wang M."/>
            <person name="Yin C."/>
            <person name="Cornejo O.E."/>
            <person name="Hulbert S.H."/>
            <person name="Chen X."/>
        </authorList>
    </citation>
    <scope>NUCLEOTIDE SEQUENCE [LARGE SCALE GENOMIC DNA]</scope>
    <source>
        <strain evidence="2">93-210</strain>
    </source>
</reference>
<proteinExistence type="predicted"/>
<name>A0ACC0DU63_9BASI</name>
<reference evidence="1 2" key="3">
    <citation type="journal article" date="2022" name="Microbiol. Spectr.">
        <title>Folding features and dynamics of 3D genome architecture in plant fungal pathogens.</title>
        <authorList>
            <person name="Xia C."/>
        </authorList>
    </citation>
    <scope>NUCLEOTIDE SEQUENCE [LARGE SCALE GENOMIC DNA]</scope>
    <source>
        <strain evidence="1 2">93-210</strain>
    </source>
</reference>
<sequence length="434" mass="48347">MLLFTNILLEFVGPLPPSNKFNMVLACTCQLSGITRFIPALQSDSAKNTSNRLFSAWMTLFGVPATILTDRDKKWKSDFLATFVVRSFGGEVRMKTGNPQLLQLHGTNSKGRPKSVGKTLRAFFVNHQHDWRERLPAVELAINSAADRTTGFSPSEIAFGRKIRLSDSKPQKSQANTVAHQPLSITRPSDQACSANTLPTAPIPFADPVVRALDNTEKFCHLKLQLARSLEVVTKLKTDFQAASDTIQDLKSRNKLLESESIRCINLCVTAQHEIGRLTGLETSLKKSNQGLINLSVKLLTTTDQYTTDRSQPRRLVRTRPVRPQKTNQSASCQHLHHSPAQQLQPDLPPRLLLCQTPHQSRSGPFAKPRPPLRPLRQYPSSNKHNEGLILEGHINLDHLLYPISSPLVKTSLPPPSHELLLHELSLAACSRSY</sequence>
<reference evidence="2" key="1">
    <citation type="journal article" date="2018" name="BMC Genomics">
        <title>Genomic insights into host adaptation between the wheat stripe rust pathogen (Puccinia striiformis f. sp. tritici) and the barley stripe rust pathogen (Puccinia striiformis f. sp. hordei).</title>
        <authorList>
            <person name="Xia C."/>
            <person name="Wang M."/>
            <person name="Yin C."/>
            <person name="Cornejo O.E."/>
            <person name="Hulbert S.H."/>
            <person name="Chen X."/>
        </authorList>
    </citation>
    <scope>NUCLEOTIDE SEQUENCE [LARGE SCALE GENOMIC DNA]</scope>
    <source>
        <strain evidence="2">93-210</strain>
    </source>
</reference>
<accession>A0ACC0DU63</accession>
<gene>
    <name evidence="1" type="ORF">MJO28_015299</name>
</gene>
<evidence type="ECO:0000313" key="1">
    <source>
        <dbReference type="EMBL" id="KAI7938379.1"/>
    </source>
</evidence>
<protein>
    <submittedName>
        <fullName evidence="1">Uncharacterized protein</fullName>
    </submittedName>
</protein>
<dbReference type="EMBL" id="CM045880">
    <property type="protein sequence ID" value="KAI7938379.1"/>
    <property type="molecule type" value="Genomic_DNA"/>
</dbReference>